<evidence type="ECO:0000313" key="1">
    <source>
        <dbReference type="EMBL" id="CEK54354.1"/>
    </source>
</evidence>
<organism evidence="1">
    <name type="scientific">Arion vulgaris</name>
    <dbReference type="NCBI Taxonomy" id="1028688"/>
    <lineage>
        <taxon>Eukaryota</taxon>
        <taxon>Metazoa</taxon>
        <taxon>Spiralia</taxon>
        <taxon>Lophotrochozoa</taxon>
        <taxon>Mollusca</taxon>
        <taxon>Gastropoda</taxon>
        <taxon>Heterobranchia</taxon>
        <taxon>Euthyneura</taxon>
        <taxon>Panpulmonata</taxon>
        <taxon>Eupulmonata</taxon>
        <taxon>Stylommatophora</taxon>
        <taxon>Helicina</taxon>
        <taxon>Arionoidea</taxon>
        <taxon>Arionidae</taxon>
        <taxon>Arion</taxon>
    </lineage>
</organism>
<dbReference type="EMBL" id="HACG01007489">
    <property type="protein sequence ID" value="CEK54354.1"/>
    <property type="molecule type" value="Transcribed_RNA"/>
</dbReference>
<accession>A0A0B6YDU3</accession>
<protein>
    <submittedName>
        <fullName evidence="1">Uncharacterized protein</fullName>
    </submittedName>
</protein>
<reference evidence="1" key="1">
    <citation type="submission" date="2014-12" db="EMBL/GenBank/DDBJ databases">
        <title>Insight into the proteome of Arion vulgaris.</title>
        <authorList>
            <person name="Aradska J."/>
            <person name="Bulat T."/>
            <person name="Smidak R."/>
            <person name="Sarate P."/>
            <person name="Gangsoo J."/>
            <person name="Sialana F."/>
            <person name="Bilban M."/>
            <person name="Lubec G."/>
        </authorList>
    </citation>
    <scope>NUCLEOTIDE SEQUENCE</scope>
    <source>
        <tissue evidence="1">Skin</tissue>
    </source>
</reference>
<gene>
    <name evidence="1" type="primary">ORF22570</name>
</gene>
<name>A0A0B6YDU3_9EUPU</name>
<dbReference type="AlphaFoldDB" id="A0A0B6YDU3"/>
<feature type="non-terminal residue" evidence="1">
    <location>
        <position position="1"/>
    </location>
</feature>
<proteinExistence type="predicted"/>
<sequence>RNESQFKHNTENRTKKKGMHLLLLYSLGASHARENNGWAWLEELLPSFLHVAQNFKTGHAVLSTTCNANI</sequence>